<sequence length="46" mass="5307">MNEKTAIHDAARKIFDKTRGQPGRFAKINDSVRLMKSGLLEKLRKH</sequence>
<dbReference type="AlphaFoldDB" id="A0AAW9CR61"/>
<gene>
    <name evidence="1" type="ORF">C7S16_5773</name>
</gene>
<comment type="caution">
    <text evidence="1">The sequence shown here is derived from an EMBL/GenBank/DDBJ whole genome shotgun (WGS) entry which is preliminary data.</text>
</comment>
<dbReference type="Proteomes" id="UP001272137">
    <property type="component" value="Unassembled WGS sequence"/>
</dbReference>
<reference evidence="1" key="1">
    <citation type="submission" date="2018-08" db="EMBL/GenBank/DDBJ databases">
        <title>Identification of Burkholderia cepacia strains that express a Burkholderia pseudomallei-like capsular polysaccharide.</title>
        <authorList>
            <person name="Burtnick M.N."/>
            <person name="Vongsouvath M."/>
            <person name="Newton P."/>
            <person name="Wuthiekanun V."/>
            <person name="Limmathurotsakul D."/>
            <person name="Brett P.J."/>
            <person name="Chantratita N."/>
            <person name="Dance D.A."/>
        </authorList>
    </citation>
    <scope>NUCLEOTIDE SEQUENCE</scope>
    <source>
        <strain evidence="1">SBXCC001</strain>
    </source>
</reference>
<evidence type="ECO:0000313" key="1">
    <source>
        <dbReference type="EMBL" id="MDW9252672.1"/>
    </source>
</evidence>
<accession>A0AAW9CR61</accession>
<name>A0AAW9CR61_BURTH</name>
<protein>
    <submittedName>
        <fullName evidence="1">Uncharacterized protein</fullName>
    </submittedName>
</protein>
<organism evidence="1 2">
    <name type="scientific">Burkholderia thailandensis</name>
    <dbReference type="NCBI Taxonomy" id="57975"/>
    <lineage>
        <taxon>Bacteria</taxon>
        <taxon>Pseudomonadati</taxon>
        <taxon>Pseudomonadota</taxon>
        <taxon>Betaproteobacteria</taxon>
        <taxon>Burkholderiales</taxon>
        <taxon>Burkholderiaceae</taxon>
        <taxon>Burkholderia</taxon>
        <taxon>pseudomallei group</taxon>
    </lineage>
</organism>
<proteinExistence type="predicted"/>
<evidence type="ECO:0000313" key="2">
    <source>
        <dbReference type="Proteomes" id="UP001272137"/>
    </source>
</evidence>
<dbReference type="EMBL" id="QXCT01000001">
    <property type="protein sequence ID" value="MDW9252672.1"/>
    <property type="molecule type" value="Genomic_DNA"/>
</dbReference>